<keyword evidence="1" id="KW-0732">Signal</keyword>
<feature type="chain" id="PRO_5009309480" evidence="1">
    <location>
        <begin position="18"/>
        <end position="117"/>
    </location>
</feature>
<dbReference type="PANTHER" id="PTHR35182">
    <property type="entry name" value="PROTEIN CBG13762"/>
    <property type="match status" value="1"/>
</dbReference>
<accession>A0A1I7UW83</accession>
<name>A0A1I7UW83_9PELO</name>
<evidence type="ECO:0000256" key="1">
    <source>
        <dbReference type="SAM" id="SignalP"/>
    </source>
</evidence>
<sequence length="117" mass="13423">MIRFLLVVLLIVSAVAAQYEVVGETASISLPQTATYRRLVYVQQEHIYRVCNGKNAKTCGYWENIETKKQVYSGNTTYNKNQKKLVIKKMKQTDFGTYMTGNKIFTQGVYQMVDYTG</sequence>
<keyword evidence="2" id="KW-1185">Reference proteome</keyword>
<feature type="signal peptide" evidence="1">
    <location>
        <begin position="1"/>
        <end position="17"/>
    </location>
</feature>
<protein>
    <submittedName>
        <fullName evidence="3">Secreted protein</fullName>
    </submittedName>
</protein>
<reference evidence="3" key="1">
    <citation type="submission" date="2016-11" db="UniProtKB">
        <authorList>
            <consortium name="WormBaseParasite"/>
        </authorList>
    </citation>
    <scope>IDENTIFICATION</scope>
</reference>
<dbReference type="PANTHER" id="PTHR35182:SF4">
    <property type="entry name" value="SCP DOMAIN-CONTAINING PROTEIN-RELATED"/>
    <property type="match status" value="1"/>
</dbReference>
<evidence type="ECO:0000313" key="2">
    <source>
        <dbReference type="Proteomes" id="UP000095282"/>
    </source>
</evidence>
<dbReference type="Proteomes" id="UP000095282">
    <property type="component" value="Unplaced"/>
</dbReference>
<dbReference type="WBParaSite" id="Csp11.Scaffold630.g19966.t1">
    <property type="protein sequence ID" value="Csp11.Scaffold630.g19966.t1"/>
    <property type="gene ID" value="Csp11.Scaffold630.g19966"/>
</dbReference>
<organism evidence="2 3">
    <name type="scientific">Caenorhabditis tropicalis</name>
    <dbReference type="NCBI Taxonomy" id="1561998"/>
    <lineage>
        <taxon>Eukaryota</taxon>
        <taxon>Metazoa</taxon>
        <taxon>Ecdysozoa</taxon>
        <taxon>Nematoda</taxon>
        <taxon>Chromadorea</taxon>
        <taxon>Rhabditida</taxon>
        <taxon>Rhabditina</taxon>
        <taxon>Rhabditomorpha</taxon>
        <taxon>Rhabditoidea</taxon>
        <taxon>Rhabditidae</taxon>
        <taxon>Peloderinae</taxon>
        <taxon>Caenorhabditis</taxon>
    </lineage>
</organism>
<proteinExistence type="predicted"/>
<dbReference type="AlphaFoldDB" id="A0A1I7UW83"/>
<evidence type="ECO:0000313" key="3">
    <source>
        <dbReference type="WBParaSite" id="Csp11.Scaffold630.g19966.t1"/>
    </source>
</evidence>